<evidence type="ECO:0000256" key="5">
    <source>
        <dbReference type="SAM" id="MobiDB-lite"/>
    </source>
</evidence>
<dbReference type="STRING" id="29139.ENSVURP00010015767"/>
<evidence type="ECO:0000256" key="1">
    <source>
        <dbReference type="ARBA" id="ARBA00004370"/>
    </source>
</evidence>
<dbReference type="InterPro" id="IPR028144">
    <property type="entry name" value="CYSTM_dom"/>
</dbReference>
<reference evidence="7" key="2">
    <citation type="submission" date="2025-08" db="UniProtKB">
        <authorList>
            <consortium name="Ensembl"/>
        </authorList>
    </citation>
    <scope>IDENTIFICATION</scope>
</reference>
<sequence length="102" mass="10954">MNYGNPPPYSNSSPTAPYSPHVQHGGSQAYPSAGPPGPYPSPNAGYPYQGYPQYGWQGAPSQGPTRVYVVQEQRKTNPIQSNCLTACWTALCCCCLLDALDD</sequence>
<evidence type="ECO:0000313" key="7">
    <source>
        <dbReference type="Ensembl" id="ENSVURP00010015767.1"/>
    </source>
</evidence>
<accession>A0A4X2L3L5</accession>
<feature type="domain" description="Cysteine-rich transmembrane" evidence="6">
    <location>
        <begin position="67"/>
        <end position="100"/>
    </location>
</feature>
<dbReference type="AlphaFoldDB" id="A0A4X2L3L5"/>
<evidence type="ECO:0000256" key="2">
    <source>
        <dbReference type="ARBA" id="ARBA00009444"/>
    </source>
</evidence>
<comment type="similarity">
    <text evidence="2">Belongs to the CYSTM1 family.</text>
</comment>
<keyword evidence="4" id="KW-0472">Membrane</keyword>
<organism evidence="7 8">
    <name type="scientific">Vombatus ursinus</name>
    <name type="common">Common wombat</name>
    <dbReference type="NCBI Taxonomy" id="29139"/>
    <lineage>
        <taxon>Eukaryota</taxon>
        <taxon>Metazoa</taxon>
        <taxon>Chordata</taxon>
        <taxon>Craniata</taxon>
        <taxon>Vertebrata</taxon>
        <taxon>Euteleostomi</taxon>
        <taxon>Mammalia</taxon>
        <taxon>Metatheria</taxon>
        <taxon>Diprotodontia</taxon>
        <taxon>Vombatidae</taxon>
        <taxon>Vombatus</taxon>
    </lineage>
</organism>
<dbReference type="OMA" id="NCLTACW"/>
<keyword evidence="8" id="KW-1185">Reference proteome</keyword>
<dbReference type="GeneTree" id="ENSGT00940000165340"/>
<evidence type="ECO:0000256" key="3">
    <source>
        <dbReference type="ARBA" id="ARBA00013590"/>
    </source>
</evidence>
<dbReference type="Pfam" id="PF12734">
    <property type="entry name" value="CYSTM"/>
    <property type="match status" value="1"/>
</dbReference>
<dbReference type="GO" id="GO:0016020">
    <property type="term" value="C:membrane"/>
    <property type="evidence" value="ECO:0007669"/>
    <property type="project" value="UniProtKB-SubCell"/>
</dbReference>
<dbReference type="Proteomes" id="UP000314987">
    <property type="component" value="Unassembled WGS sequence"/>
</dbReference>
<reference evidence="7" key="3">
    <citation type="submission" date="2025-09" db="UniProtKB">
        <authorList>
            <consortium name="Ensembl"/>
        </authorList>
    </citation>
    <scope>IDENTIFICATION</scope>
</reference>
<proteinExistence type="inferred from homology"/>
<feature type="region of interest" description="Disordered" evidence="5">
    <location>
        <begin position="1"/>
        <end position="46"/>
    </location>
</feature>
<protein>
    <recommendedName>
        <fullName evidence="3">Cysteine-rich and transmembrane domain-containing protein 1</fullName>
    </recommendedName>
</protein>
<name>A0A4X2L3L5_VOMUR</name>
<evidence type="ECO:0000313" key="8">
    <source>
        <dbReference type="Proteomes" id="UP000314987"/>
    </source>
</evidence>
<dbReference type="PANTHER" id="PTHR47564:SF1">
    <property type="entry name" value="CYSTEINE-RICH AND TRANSMEMBRANE DOMAIN-CONTAINING PROTEIN 1"/>
    <property type="match status" value="1"/>
</dbReference>
<dbReference type="GO" id="GO:0070062">
    <property type="term" value="C:extracellular exosome"/>
    <property type="evidence" value="ECO:0007669"/>
    <property type="project" value="TreeGrafter"/>
</dbReference>
<evidence type="ECO:0000256" key="4">
    <source>
        <dbReference type="ARBA" id="ARBA00023136"/>
    </source>
</evidence>
<evidence type="ECO:0000259" key="6">
    <source>
        <dbReference type="Pfam" id="PF12734"/>
    </source>
</evidence>
<comment type="subcellular location">
    <subcellularLocation>
        <location evidence="1">Membrane</location>
    </subcellularLocation>
</comment>
<dbReference type="PANTHER" id="PTHR47564">
    <property type="entry name" value="CYSTEINE-RICH AND TRANSMEMBRANE DOMAIN-CONTAINING PROTEIN 1"/>
    <property type="match status" value="1"/>
</dbReference>
<feature type="compositionally biased region" description="Low complexity" evidence="5">
    <location>
        <begin position="10"/>
        <end position="32"/>
    </location>
</feature>
<dbReference type="InterPro" id="IPR043240">
    <property type="entry name" value="CYSTM1-like"/>
</dbReference>
<dbReference type="Ensembl" id="ENSVURT00010017918.1">
    <property type="protein sequence ID" value="ENSVURP00010015767.1"/>
    <property type="gene ID" value="ENSVURG00010012065.1"/>
</dbReference>
<reference evidence="8" key="1">
    <citation type="submission" date="2018-12" db="EMBL/GenBank/DDBJ databases">
        <authorList>
            <person name="Yazar S."/>
        </authorList>
    </citation>
    <scope>NUCLEOTIDE SEQUENCE [LARGE SCALE GENOMIC DNA]</scope>
</reference>